<name>A0ABN8YG75_RANTA</name>
<evidence type="ECO:0000313" key="2">
    <source>
        <dbReference type="Proteomes" id="UP001176941"/>
    </source>
</evidence>
<reference evidence="1" key="1">
    <citation type="submission" date="2023-04" db="EMBL/GenBank/DDBJ databases">
        <authorList>
            <consortium name="ELIXIR-Norway"/>
        </authorList>
    </citation>
    <scope>NUCLEOTIDE SEQUENCE [LARGE SCALE GENOMIC DNA]</scope>
</reference>
<dbReference type="EMBL" id="OX459938">
    <property type="protein sequence ID" value="CAI9160575.1"/>
    <property type="molecule type" value="Genomic_DNA"/>
</dbReference>
<keyword evidence="2" id="KW-1185">Reference proteome</keyword>
<gene>
    <name evidence="1" type="ORF">MRATA1EN1_LOCUS9537</name>
</gene>
<protein>
    <submittedName>
        <fullName evidence="1">Uncharacterized protein</fullName>
    </submittedName>
</protein>
<organism evidence="1 2">
    <name type="scientific">Rangifer tarandus platyrhynchus</name>
    <name type="common">Svalbard reindeer</name>
    <dbReference type="NCBI Taxonomy" id="3082113"/>
    <lineage>
        <taxon>Eukaryota</taxon>
        <taxon>Metazoa</taxon>
        <taxon>Chordata</taxon>
        <taxon>Craniata</taxon>
        <taxon>Vertebrata</taxon>
        <taxon>Euteleostomi</taxon>
        <taxon>Mammalia</taxon>
        <taxon>Eutheria</taxon>
        <taxon>Laurasiatheria</taxon>
        <taxon>Artiodactyla</taxon>
        <taxon>Ruminantia</taxon>
        <taxon>Pecora</taxon>
        <taxon>Cervidae</taxon>
        <taxon>Odocoileinae</taxon>
        <taxon>Rangifer</taxon>
    </lineage>
</organism>
<feature type="non-terminal residue" evidence="1">
    <location>
        <position position="55"/>
    </location>
</feature>
<proteinExistence type="predicted"/>
<sequence length="55" mass="5971">MEAPGPELTPFSRSSSGSAQIMKDLFHVQMGVPVHSVNLYIPPPLPNSHSLATLW</sequence>
<accession>A0ABN8YG75</accession>
<evidence type="ECO:0000313" key="1">
    <source>
        <dbReference type="EMBL" id="CAI9160575.1"/>
    </source>
</evidence>
<dbReference type="Proteomes" id="UP001176941">
    <property type="component" value="Chromosome 2"/>
</dbReference>